<proteinExistence type="predicted"/>
<evidence type="ECO:0008006" key="4">
    <source>
        <dbReference type="Google" id="ProtNLM"/>
    </source>
</evidence>
<keyword evidence="3" id="KW-1185">Reference proteome</keyword>
<dbReference type="InterPro" id="IPR023213">
    <property type="entry name" value="CAT-like_dom_sf"/>
</dbReference>
<accession>A0ABR4DXI4</accession>
<dbReference type="Pfam" id="PF02458">
    <property type="entry name" value="Transferase"/>
    <property type="match status" value="1"/>
</dbReference>
<dbReference type="InterPro" id="IPR051283">
    <property type="entry name" value="Sec_Metabolite_Acyltrans"/>
</dbReference>
<reference evidence="2 3" key="1">
    <citation type="submission" date="2024-03" db="EMBL/GenBank/DDBJ databases">
        <title>A high-quality draft genome sequence of Diaporthe vaccinii, a causative agent of upright dieback and viscid rot disease in cranberry plants.</title>
        <authorList>
            <person name="Sarrasin M."/>
            <person name="Lang B.F."/>
            <person name="Burger G."/>
        </authorList>
    </citation>
    <scope>NUCLEOTIDE SEQUENCE [LARGE SCALE GENOMIC DNA]</scope>
    <source>
        <strain evidence="2 3">IS7</strain>
    </source>
</reference>
<keyword evidence="1" id="KW-0808">Transferase</keyword>
<gene>
    <name evidence="2" type="ORF">FJTKL_02691</name>
</gene>
<name>A0ABR4DXI4_9PEZI</name>
<sequence length="451" mass="49253">MVMALGPCLEDFPREYKFPGPEVLQQPTPVDAALPAIYSRRVLIFSTPSDRSRADIIATLCNALRATILEFPVLSHSASHASGKWTFLPGQARLHVKELPDLGFVDLQDAKFTPGLLKPEVLSSVPGMIDFENDWDCCRIQATFIKGGLLLSVCILHLAMDGRAISQVIQALARNSFVPPAPTPERSIAAFDRSRLSVSTAGPDIGKLPAYTISTGAFDFASRTAGAISTRVYRFTQESVALLKEDASSPGSPCFSTQDAVCSLVFRQMITARLMSGIVGPSDKIQYSFPVEYRGIIDPPLPSDFVGNAVLFTATNFLPAKHLVGAGGLQLAAKEIRQAIRAVDAEYVDNFISVVQSFADLRKFNFYGALNSKTTAITSTTYKGLEMPEEWGQVLGRYEGMTLMDKGFGDGMFVILPPKEVGWDVIVTLTREAMDVFEDPEWDTYAARLDV</sequence>
<dbReference type="PANTHER" id="PTHR31896">
    <property type="entry name" value="FAMILY REGULATORY PROTEIN, PUTATIVE (AFU_ORTHOLOGUE AFUA_3G14730)-RELATED"/>
    <property type="match status" value="1"/>
</dbReference>
<comment type="caution">
    <text evidence="2">The sequence shown here is derived from an EMBL/GenBank/DDBJ whole genome shotgun (WGS) entry which is preliminary data.</text>
</comment>
<organism evidence="2 3">
    <name type="scientific">Diaporthe vaccinii</name>
    <dbReference type="NCBI Taxonomy" id="105482"/>
    <lineage>
        <taxon>Eukaryota</taxon>
        <taxon>Fungi</taxon>
        <taxon>Dikarya</taxon>
        <taxon>Ascomycota</taxon>
        <taxon>Pezizomycotina</taxon>
        <taxon>Sordariomycetes</taxon>
        <taxon>Sordariomycetidae</taxon>
        <taxon>Diaporthales</taxon>
        <taxon>Diaporthaceae</taxon>
        <taxon>Diaporthe</taxon>
        <taxon>Diaporthe eres species complex</taxon>
    </lineage>
</organism>
<evidence type="ECO:0000256" key="1">
    <source>
        <dbReference type="ARBA" id="ARBA00022679"/>
    </source>
</evidence>
<evidence type="ECO:0000313" key="2">
    <source>
        <dbReference type="EMBL" id="KAL2274869.1"/>
    </source>
</evidence>
<dbReference type="EMBL" id="JBAWTH010000147">
    <property type="protein sequence ID" value="KAL2274869.1"/>
    <property type="molecule type" value="Genomic_DNA"/>
</dbReference>
<evidence type="ECO:0000313" key="3">
    <source>
        <dbReference type="Proteomes" id="UP001600888"/>
    </source>
</evidence>
<dbReference type="Proteomes" id="UP001600888">
    <property type="component" value="Unassembled WGS sequence"/>
</dbReference>
<dbReference type="PANTHER" id="PTHR31896:SF64">
    <property type="entry name" value="TRICHOTHECENE 3-O-ACETYLTRANSFERASE"/>
    <property type="match status" value="1"/>
</dbReference>
<protein>
    <recommendedName>
        <fullName evidence="4">Trichothecene 3-O-acetyltransferase</fullName>
    </recommendedName>
</protein>
<dbReference type="Gene3D" id="3.30.559.10">
    <property type="entry name" value="Chloramphenicol acetyltransferase-like domain"/>
    <property type="match status" value="2"/>
</dbReference>